<evidence type="ECO:0000256" key="2">
    <source>
        <dbReference type="SAM" id="MobiDB-lite"/>
    </source>
</evidence>
<reference evidence="4" key="1">
    <citation type="journal article" date="2023" name="G3 (Bethesda)">
        <title>Whole genome assembly and annotation of the endangered Caribbean coral Acropora cervicornis.</title>
        <authorList>
            <person name="Selwyn J.D."/>
            <person name="Vollmer S.V."/>
        </authorList>
    </citation>
    <scope>NUCLEOTIDE SEQUENCE</scope>
    <source>
        <strain evidence="4">K2</strain>
    </source>
</reference>
<feature type="region of interest" description="Disordered" evidence="2">
    <location>
        <begin position="55"/>
        <end position="78"/>
    </location>
</feature>
<proteinExistence type="predicted"/>
<reference evidence="4" key="2">
    <citation type="journal article" date="2023" name="Science">
        <title>Genomic signatures of disease resistance in endangered staghorn corals.</title>
        <authorList>
            <person name="Vollmer S.V."/>
            <person name="Selwyn J.D."/>
            <person name="Despard B.A."/>
            <person name="Roesel C.L."/>
        </authorList>
    </citation>
    <scope>NUCLEOTIDE SEQUENCE</scope>
    <source>
        <strain evidence="4">K2</strain>
    </source>
</reference>
<keyword evidence="1" id="KW-0863">Zinc-finger</keyword>
<keyword evidence="5" id="KW-1185">Reference proteome</keyword>
<accession>A0AAD9QV11</accession>
<feature type="domain" description="C3H1-type" evidence="3">
    <location>
        <begin position="27"/>
        <end position="55"/>
    </location>
</feature>
<keyword evidence="1" id="KW-0479">Metal-binding</keyword>
<keyword evidence="1" id="KW-0862">Zinc</keyword>
<dbReference type="PROSITE" id="PS50103">
    <property type="entry name" value="ZF_C3H1"/>
    <property type="match status" value="1"/>
</dbReference>
<sequence>MTIRVVHGVRSLSVKRTKSGIPIPLDATGRDMCLLFIKYGRCRFKNKCKKSHWMPPLPDEPYPKPPPLPSSPPRSSYVTDVSTQAQVNSTQTCLVSKQRQNCALETGLKEKTCMALLEKGTNSNLVLGDFNKASWTMHQCEAELLKCVAQSTDRTHLFQVMPAEIQRSNINPTLATNNFTTVQQNVDHVMDRKVEKEAERGDQISEDFMRQPRADDSSVERQQKESAMDRISQCIYKKRCRFDFLYHPSTQAKGGFKFKSSIDQSYQRYGAYYDKRKKKLDFHYQPRNKVEKKNFKLLRRAHWDACQELKVQLAQIPPGYSVKVDFTRVNFNRLRPYFYLLVHQPCEKRWKPTSFSCLVVETLIALFTAENMTPVEAESKIEDWGGSPIKVRQCISHMWNIIVKSSLSVLGVAEEVVNCESKVFAKKLSAVDFAYACSLARPSLKGTADGNCLNKFTPAVTKSLRKGLFAAKTAPLLCAKRRLTNKPVTMKVTKSRVPVLEAGLKTQNEEHRCSKGLTCKRKKRKLTRSKHISLLDGQGRQNILNRCNTILTVDKG</sequence>
<gene>
    <name evidence="4" type="ORF">P5673_008457</name>
</gene>
<name>A0AAD9QV11_ACRCE</name>
<dbReference type="InterPro" id="IPR000571">
    <property type="entry name" value="Znf_CCCH"/>
</dbReference>
<evidence type="ECO:0000256" key="1">
    <source>
        <dbReference type="PROSITE-ProRule" id="PRU00723"/>
    </source>
</evidence>
<protein>
    <recommendedName>
        <fullName evidence="3">C3H1-type domain-containing protein</fullName>
    </recommendedName>
</protein>
<dbReference type="Proteomes" id="UP001249851">
    <property type="component" value="Unassembled WGS sequence"/>
</dbReference>
<dbReference type="AlphaFoldDB" id="A0AAD9QV11"/>
<evidence type="ECO:0000259" key="3">
    <source>
        <dbReference type="PROSITE" id="PS50103"/>
    </source>
</evidence>
<feature type="zinc finger region" description="C3H1-type" evidence="1">
    <location>
        <begin position="27"/>
        <end position="55"/>
    </location>
</feature>
<dbReference type="EMBL" id="JARQWQ010000014">
    <property type="protein sequence ID" value="KAK2567610.1"/>
    <property type="molecule type" value="Genomic_DNA"/>
</dbReference>
<dbReference type="GO" id="GO:0008270">
    <property type="term" value="F:zinc ion binding"/>
    <property type="evidence" value="ECO:0007669"/>
    <property type="project" value="UniProtKB-KW"/>
</dbReference>
<evidence type="ECO:0000313" key="4">
    <source>
        <dbReference type="EMBL" id="KAK2567610.1"/>
    </source>
</evidence>
<comment type="caution">
    <text evidence="4">The sequence shown here is derived from an EMBL/GenBank/DDBJ whole genome shotgun (WGS) entry which is preliminary data.</text>
</comment>
<organism evidence="4 5">
    <name type="scientific">Acropora cervicornis</name>
    <name type="common">Staghorn coral</name>
    <dbReference type="NCBI Taxonomy" id="6130"/>
    <lineage>
        <taxon>Eukaryota</taxon>
        <taxon>Metazoa</taxon>
        <taxon>Cnidaria</taxon>
        <taxon>Anthozoa</taxon>
        <taxon>Hexacorallia</taxon>
        <taxon>Scleractinia</taxon>
        <taxon>Astrocoeniina</taxon>
        <taxon>Acroporidae</taxon>
        <taxon>Acropora</taxon>
    </lineage>
</organism>
<feature type="compositionally biased region" description="Pro residues" evidence="2">
    <location>
        <begin position="55"/>
        <end position="72"/>
    </location>
</feature>
<feature type="region of interest" description="Disordered" evidence="2">
    <location>
        <begin position="195"/>
        <end position="225"/>
    </location>
</feature>
<evidence type="ECO:0000313" key="5">
    <source>
        <dbReference type="Proteomes" id="UP001249851"/>
    </source>
</evidence>